<dbReference type="PANTHER" id="PTHR30126:SF39">
    <property type="entry name" value="HTH-TYPE TRANSCRIPTIONAL REGULATOR CYSL"/>
    <property type="match status" value="1"/>
</dbReference>
<dbReference type="Gene3D" id="1.10.10.10">
    <property type="entry name" value="Winged helix-like DNA-binding domain superfamily/Winged helix DNA-binding domain"/>
    <property type="match status" value="1"/>
</dbReference>
<organism evidence="6 7">
    <name type="scientific">Microlunatus capsulatus</name>
    <dbReference type="NCBI Taxonomy" id="99117"/>
    <lineage>
        <taxon>Bacteria</taxon>
        <taxon>Bacillati</taxon>
        <taxon>Actinomycetota</taxon>
        <taxon>Actinomycetes</taxon>
        <taxon>Propionibacteriales</taxon>
        <taxon>Propionibacteriaceae</taxon>
        <taxon>Microlunatus</taxon>
    </lineage>
</organism>
<gene>
    <name evidence="6" type="ORF">JOF54_001782</name>
</gene>
<dbReference type="InterPro" id="IPR036388">
    <property type="entry name" value="WH-like_DNA-bd_sf"/>
</dbReference>
<dbReference type="SUPFAM" id="SSF46785">
    <property type="entry name" value="Winged helix' DNA-binding domain"/>
    <property type="match status" value="1"/>
</dbReference>
<dbReference type="InterPro" id="IPR036390">
    <property type="entry name" value="WH_DNA-bd_sf"/>
</dbReference>
<evidence type="ECO:0000256" key="4">
    <source>
        <dbReference type="ARBA" id="ARBA00023163"/>
    </source>
</evidence>
<evidence type="ECO:0000313" key="7">
    <source>
        <dbReference type="Proteomes" id="UP000758168"/>
    </source>
</evidence>
<comment type="caution">
    <text evidence="6">The sequence shown here is derived from an EMBL/GenBank/DDBJ whole genome shotgun (WGS) entry which is preliminary data.</text>
</comment>
<dbReference type="SUPFAM" id="SSF53850">
    <property type="entry name" value="Periplasmic binding protein-like II"/>
    <property type="match status" value="1"/>
</dbReference>
<evidence type="ECO:0000313" key="6">
    <source>
        <dbReference type="EMBL" id="MBP2416860.1"/>
    </source>
</evidence>
<dbReference type="Pfam" id="PF00126">
    <property type="entry name" value="HTH_1"/>
    <property type="match status" value="1"/>
</dbReference>
<protein>
    <submittedName>
        <fullName evidence="6">Molybdate transport repressor ModE-like protein</fullName>
    </submittedName>
</protein>
<dbReference type="InterPro" id="IPR005119">
    <property type="entry name" value="LysR_subst-bd"/>
</dbReference>
<keyword evidence="2" id="KW-0805">Transcription regulation</keyword>
<keyword evidence="7" id="KW-1185">Reference proteome</keyword>
<sequence>MVSPRVPDLDSLALLLEIAVSGSLGRAAARHGLSQPAVSARLRTMEALVGVPLVERSPRGSSLTAAGVLVAGWAREVLSAAEVLDAGITSLRADQDQHLRVAASMTVAEHLLPRWLVRLAADRPQTAVSLQAMNSTRVEQAVLGDEADLGFVEGPDVGGGLDSRVVARDRLVVVVAPGHPWTRRRGVDAAELAATRLVHREPTSGTRTALEAALAAHGPLAAPLLELSTSTAVRSATAAGAGPAVLSRLAVQDDLDHGRLLPVPVRGADLTRLLRAVWPAARRLSPPAEALLAIATAAARADR</sequence>
<comment type="similarity">
    <text evidence="1">Belongs to the LysR transcriptional regulatory family.</text>
</comment>
<proteinExistence type="inferred from homology"/>
<reference evidence="6 7" key="1">
    <citation type="submission" date="2021-03" db="EMBL/GenBank/DDBJ databases">
        <title>Sequencing the genomes of 1000 actinobacteria strains.</title>
        <authorList>
            <person name="Klenk H.-P."/>
        </authorList>
    </citation>
    <scope>NUCLEOTIDE SEQUENCE [LARGE SCALE GENOMIC DNA]</scope>
    <source>
        <strain evidence="6 7">DSM 12936</strain>
    </source>
</reference>
<dbReference type="InterPro" id="IPR000847">
    <property type="entry name" value="LysR_HTH_N"/>
</dbReference>
<dbReference type="Pfam" id="PF03466">
    <property type="entry name" value="LysR_substrate"/>
    <property type="match status" value="1"/>
</dbReference>
<evidence type="ECO:0000256" key="2">
    <source>
        <dbReference type="ARBA" id="ARBA00023015"/>
    </source>
</evidence>
<keyword evidence="4" id="KW-0804">Transcription</keyword>
<name>A0ABS4Z738_9ACTN</name>
<evidence type="ECO:0000256" key="1">
    <source>
        <dbReference type="ARBA" id="ARBA00009437"/>
    </source>
</evidence>
<dbReference type="EMBL" id="JAGIOB010000001">
    <property type="protein sequence ID" value="MBP2416860.1"/>
    <property type="molecule type" value="Genomic_DNA"/>
</dbReference>
<dbReference type="RefSeq" id="WP_245358026.1">
    <property type="nucleotide sequence ID" value="NZ_BAAAMH010000004.1"/>
</dbReference>
<evidence type="ECO:0000259" key="5">
    <source>
        <dbReference type="PROSITE" id="PS50931"/>
    </source>
</evidence>
<dbReference type="Proteomes" id="UP000758168">
    <property type="component" value="Unassembled WGS sequence"/>
</dbReference>
<evidence type="ECO:0000256" key="3">
    <source>
        <dbReference type="ARBA" id="ARBA00023125"/>
    </source>
</evidence>
<dbReference type="PROSITE" id="PS50931">
    <property type="entry name" value="HTH_LYSR"/>
    <property type="match status" value="1"/>
</dbReference>
<dbReference type="PANTHER" id="PTHR30126">
    <property type="entry name" value="HTH-TYPE TRANSCRIPTIONAL REGULATOR"/>
    <property type="match status" value="1"/>
</dbReference>
<keyword evidence="3" id="KW-0238">DNA-binding</keyword>
<accession>A0ABS4Z738</accession>
<feature type="domain" description="HTH lysR-type" evidence="5">
    <location>
        <begin position="7"/>
        <end position="64"/>
    </location>
</feature>
<dbReference type="Gene3D" id="3.40.190.290">
    <property type="match status" value="1"/>
</dbReference>